<gene>
    <name evidence="1" type="ORF">SK128_017755</name>
</gene>
<keyword evidence="2" id="KW-1185">Reference proteome</keyword>
<organism evidence="1 2">
    <name type="scientific">Halocaridina rubra</name>
    <name type="common">Hawaiian red shrimp</name>
    <dbReference type="NCBI Taxonomy" id="373956"/>
    <lineage>
        <taxon>Eukaryota</taxon>
        <taxon>Metazoa</taxon>
        <taxon>Ecdysozoa</taxon>
        <taxon>Arthropoda</taxon>
        <taxon>Crustacea</taxon>
        <taxon>Multicrustacea</taxon>
        <taxon>Malacostraca</taxon>
        <taxon>Eumalacostraca</taxon>
        <taxon>Eucarida</taxon>
        <taxon>Decapoda</taxon>
        <taxon>Pleocyemata</taxon>
        <taxon>Caridea</taxon>
        <taxon>Atyoidea</taxon>
        <taxon>Atyidae</taxon>
        <taxon>Halocaridina</taxon>
    </lineage>
</organism>
<proteinExistence type="predicted"/>
<reference evidence="1 2" key="1">
    <citation type="submission" date="2023-11" db="EMBL/GenBank/DDBJ databases">
        <title>Halocaridina rubra genome assembly.</title>
        <authorList>
            <person name="Smith C."/>
        </authorList>
    </citation>
    <scope>NUCLEOTIDE SEQUENCE [LARGE SCALE GENOMIC DNA]</scope>
    <source>
        <strain evidence="1">EP-1</strain>
        <tissue evidence="1">Whole</tissue>
    </source>
</reference>
<protein>
    <submittedName>
        <fullName evidence="1">Uncharacterized protein</fullName>
    </submittedName>
</protein>
<dbReference type="AlphaFoldDB" id="A0AAN8WY70"/>
<dbReference type="EMBL" id="JAXCGZ010011726">
    <property type="protein sequence ID" value="KAK7074217.1"/>
    <property type="molecule type" value="Genomic_DNA"/>
</dbReference>
<sequence>MITMEKCICKPRVGVNLLDRTTDVLCLMVSTPLACYSDKSPYGSSEALWIVEFKASWVGAILSELLKGGEDSIDHSVLNFRELVMSRGSPASMAST</sequence>
<name>A0AAN8WY70_HALRR</name>
<comment type="caution">
    <text evidence="1">The sequence shown here is derived from an EMBL/GenBank/DDBJ whole genome shotgun (WGS) entry which is preliminary data.</text>
</comment>
<evidence type="ECO:0000313" key="2">
    <source>
        <dbReference type="Proteomes" id="UP001381693"/>
    </source>
</evidence>
<accession>A0AAN8WY70</accession>
<evidence type="ECO:0000313" key="1">
    <source>
        <dbReference type="EMBL" id="KAK7074217.1"/>
    </source>
</evidence>
<dbReference type="Proteomes" id="UP001381693">
    <property type="component" value="Unassembled WGS sequence"/>
</dbReference>